<comment type="caution">
    <text evidence="2">The sequence shown here is derived from an EMBL/GenBank/DDBJ whole genome shotgun (WGS) entry which is preliminary data.</text>
</comment>
<evidence type="ECO:0000313" key="3">
    <source>
        <dbReference type="Proteomes" id="UP000646745"/>
    </source>
</evidence>
<proteinExistence type="predicted"/>
<evidence type="ECO:0008006" key="4">
    <source>
        <dbReference type="Google" id="ProtNLM"/>
    </source>
</evidence>
<sequence>MERLFRSYKSERMPSTGYLSAQEALRDISFYLVERYNRQQPHQYNGGMSPARTEEMLSSLSGIS</sequence>
<evidence type="ECO:0000256" key="1">
    <source>
        <dbReference type="SAM" id="MobiDB-lite"/>
    </source>
</evidence>
<organism evidence="2 3">
    <name type="scientific">Salinicola rhizosphaerae</name>
    <dbReference type="NCBI Taxonomy" id="1443141"/>
    <lineage>
        <taxon>Bacteria</taxon>
        <taxon>Pseudomonadati</taxon>
        <taxon>Pseudomonadota</taxon>
        <taxon>Gammaproteobacteria</taxon>
        <taxon>Oceanospirillales</taxon>
        <taxon>Halomonadaceae</taxon>
        <taxon>Salinicola</taxon>
    </lineage>
</organism>
<reference evidence="3" key="1">
    <citation type="journal article" date="2019" name="Int. J. Syst. Evol. Microbiol.">
        <title>The Global Catalogue of Microorganisms (GCM) 10K type strain sequencing project: providing services to taxonomists for standard genome sequencing and annotation.</title>
        <authorList>
            <consortium name="The Broad Institute Genomics Platform"/>
            <consortium name="The Broad Institute Genome Sequencing Center for Infectious Disease"/>
            <person name="Wu L."/>
            <person name="Ma J."/>
        </authorList>
    </citation>
    <scope>NUCLEOTIDE SEQUENCE [LARGE SCALE GENOMIC DNA]</scope>
    <source>
        <strain evidence="3">KCTC 32998</strain>
    </source>
</reference>
<protein>
    <recommendedName>
        <fullName evidence="4">Integrase catalytic domain-containing protein</fullName>
    </recommendedName>
</protein>
<name>A0ABQ3DXK6_9GAMM</name>
<evidence type="ECO:0000313" key="2">
    <source>
        <dbReference type="EMBL" id="GHB18845.1"/>
    </source>
</evidence>
<keyword evidence="3" id="KW-1185">Reference proteome</keyword>
<dbReference type="EMBL" id="BMZI01000003">
    <property type="protein sequence ID" value="GHB18845.1"/>
    <property type="molecule type" value="Genomic_DNA"/>
</dbReference>
<accession>A0ABQ3DXK6</accession>
<feature type="region of interest" description="Disordered" evidence="1">
    <location>
        <begin position="41"/>
        <end position="64"/>
    </location>
</feature>
<dbReference type="Proteomes" id="UP000646745">
    <property type="component" value="Unassembled WGS sequence"/>
</dbReference>
<gene>
    <name evidence="2" type="ORF">GCM10009038_17380</name>
</gene>